<dbReference type="PROSITE" id="PS00455">
    <property type="entry name" value="AMP_BINDING"/>
    <property type="match status" value="1"/>
</dbReference>
<sequence length="544" mass="59624">MTATTSFTELTPLAFLGRSAVVYPKKTAIVHGADRWTYAEFARDAQRLARGLWAGGVMPGDRVACLLPNIPAMLQAHFGIPLAGAVLVAVNTRLSPEEVRYILDHSGATVLIIDSTLLPTIEPIRESLATVREIVVHVDPEGPDQGVDEYAALLERGNNGPVVPWTVADERSTISINYTSGTTGRPKGVQYHHRGAYLNSFGEIVHSYHEPSSVYLWTLPMFHCNGWCTPWALTAIGGTHVCLREVRGEAIWHLIDEHGVTHLNGAPTVVTTIANAPEAHVLDSELVVTTAGAPPSPTTILEMERLGFRVVHVYGLTEVYGPYTVCQWQDSWATLPPQQRAVLQSRQGVAMIQADPVRVVELVEPDADPAMVELSDVPADGKTMGEIVMRGNNVMTGYYRDDAATTRAFAGGWYHSGDLGVMHPDGYIELRDRAKDVIISGGENISTVEIEHAVLTHPAVLEVAVVGVPDERWGERPKAFVTLRPDRSVAPDELIEHVKNAIARYKAPREVEIVTELPKTSTGKIQKFQLRDREWGGQDKRIHG</sequence>
<dbReference type="GO" id="GO:0016874">
    <property type="term" value="F:ligase activity"/>
    <property type="evidence" value="ECO:0007669"/>
    <property type="project" value="UniProtKB-KW"/>
</dbReference>
<evidence type="ECO:0000259" key="6">
    <source>
        <dbReference type="Pfam" id="PF13193"/>
    </source>
</evidence>
<protein>
    <submittedName>
        <fullName evidence="7">Long-chain-fatty-acid--CoA ligase</fullName>
    </submittedName>
</protein>
<evidence type="ECO:0000259" key="5">
    <source>
        <dbReference type="Pfam" id="PF00501"/>
    </source>
</evidence>
<dbReference type="EMBL" id="JAAXOP010000029">
    <property type="protein sequence ID" value="NKY54421.1"/>
    <property type="molecule type" value="Genomic_DNA"/>
</dbReference>
<dbReference type="Gene3D" id="3.30.300.30">
    <property type="match status" value="1"/>
</dbReference>
<organism evidence="7 8">
    <name type="scientific">Nocardia vermiculata</name>
    <dbReference type="NCBI Taxonomy" id="257274"/>
    <lineage>
        <taxon>Bacteria</taxon>
        <taxon>Bacillati</taxon>
        <taxon>Actinomycetota</taxon>
        <taxon>Actinomycetes</taxon>
        <taxon>Mycobacteriales</taxon>
        <taxon>Nocardiaceae</taxon>
        <taxon>Nocardia</taxon>
    </lineage>
</organism>
<gene>
    <name evidence="7" type="ORF">HGA08_30010</name>
</gene>
<dbReference type="Pfam" id="PF00501">
    <property type="entry name" value="AMP-binding"/>
    <property type="match status" value="1"/>
</dbReference>
<proteinExistence type="inferred from homology"/>
<feature type="domain" description="AMP-dependent synthetase/ligase" evidence="5">
    <location>
        <begin position="18"/>
        <end position="399"/>
    </location>
</feature>
<dbReference type="InterPro" id="IPR045851">
    <property type="entry name" value="AMP-bd_C_sf"/>
</dbReference>
<reference evidence="7 8" key="1">
    <citation type="submission" date="2020-04" db="EMBL/GenBank/DDBJ databases">
        <title>MicrobeNet Type strains.</title>
        <authorList>
            <person name="Nicholson A.C."/>
        </authorList>
    </citation>
    <scope>NUCLEOTIDE SEQUENCE [LARGE SCALE GENOMIC DNA]</scope>
    <source>
        <strain evidence="7 8">JCM 12354</strain>
    </source>
</reference>
<dbReference type="NCBIfam" id="NF004837">
    <property type="entry name" value="PRK06187.1"/>
    <property type="match status" value="1"/>
</dbReference>
<feature type="domain" description="AMP-binding enzyme C-terminal" evidence="6">
    <location>
        <begin position="449"/>
        <end position="524"/>
    </location>
</feature>
<dbReference type="Proteomes" id="UP000565711">
    <property type="component" value="Unassembled WGS sequence"/>
</dbReference>
<keyword evidence="3" id="KW-0276">Fatty acid metabolism</keyword>
<name>A0A846Y9K8_9NOCA</name>
<evidence type="ECO:0000313" key="7">
    <source>
        <dbReference type="EMBL" id="NKY54421.1"/>
    </source>
</evidence>
<dbReference type="InterPro" id="IPR025110">
    <property type="entry name" value="AMP-bd_C"/>
</dbReference>
<dbReference type="FunFam" id="3.30.300.30:FF:000008">
    <property type="entry name" value="2,3-dihydroxybenzoate-AMP ligase"/>
    <property type="match status" value="1"/>
</dbReference>
<keyword evidence="4" id="KW-0443">Lipid metabolism</keyword>
<dbReference type="NCBIfam" id="NF006020">
    <property type="entry name" value="PRK08162.1"/>
    <property type="match status" value="1"/>
</dbReference>
<dbReference type="GO" id="GO:0006631">
    <property type="term" value="P:fatty acid metabolic process"/>
    <property type="evidence" value="ECO:0007669"/>
    <property type="project" value="UniProtKB-KW"/>
</dbReference>
<comment type="similarity">
    <text evidence="1">Belongs to the ATP-dependent AMP-binding enzyme family.</text>
</comment>
<dbReference type="PANTHER" id="PTHR43859:SF4">
    <property type="entry name" value="BUTANOATE--COA LIGASE AAE1-RELATED"/>
    <property type="match status" value="1"/>
</dbReference>
<keyword evidence="8" id="KW-1185">Reference proteome</keyword>
<keyword evidence="2 7" id="KW-0436">Ligase</keyword>
<accession>A0A846Y9K8</accession>
<dbReference type="InterPro" id="IPR042099">
    <property type="entry name" value="ANL_N_sf"/>
</dbReference>
<dbReference type="Pfam" id="PF13193">
    <property type="entry name" value="AMP-binding_C"/>
    <property type="match status" value="1"/>
</dbReference>
<dbReference type="CDD" id="cd12118">
    <property type="entry name" value="ttLC_FACS_AEE21_like"/>
    <property type="match status" value="1"/>
</dbReference>
<dbReference type="InterPro" id="IPR020845">
    <property type="entry name" value="AMP-binding_CS"/>
</dbReference>
<dbReference type="InterPro" id="IPR000873">
    <property type="entry name" value="AMP-dep_synth/lig_dom"/>
</dbReference>
<evidence type="ECO:0000256" key="1">
    <source>
        <dbReference type="ARBA" id="ARBA00006432"/>
    </source>
</evidence>
<evidence type="ECO:0000256" key="3">
    <source>
        <dbReference type="ARBA" id="ARBA00022832"/>
    </source>
</evidence>
<evidence type="ECO:0000256" key="4">
    <source>
        <dbReference type="ARBA" id="ARBA00023098"/>
    </source>
</evidence>
<dbReference type="Gene3D" id="3.40.50.12780">
    <property type="entry name" value="N-terminal domain of ligase-like"/>
    <property type="match status" value="1"/>
</dbReference>
<evidence type="ECO:0000313" key="8">
    <source>
        <dbReference type="Proteomes" id="UP000565711"/>
    </source>
</evidence>
<comment type="caution">
    <text evidence="7">The sequence shown here is derived from an EMBL/GenBank/DDBJ whole genome shotgun (WGS) entry which is preliminary data.</text>
</comment>
<evidence type="ECO:0000256" key="2">
    <source>
        <dbReference type="ARBA" id="ARBA00022598"/>
    </source>
</evidence>
<dbReference type="PANTHER" id="PTHR43859">
    <property type="entry name" value="ACYL-ACTIVATING ENZYME"/>
    <property type="match status" value="1"/>
</dbReference>
<dbReference type="SUPFAM" id="SSF56801">
    <property type="entry name" value="Acetyl-CoA synthetase-like"/>
    <property type="match status" value="1"/>
</dbReference>
<dbReference type="RefSeq" id="WP_067881312.1">
    <property type="nucleotide sequence ID" value="NZ_JAAXOP010000029.1"/>
</dbReference>
<dbReference type="AlphaFoldDB" id="A0A846Y9K8"/>